<name>A0A098LEK5_9BACT</name>
<dbReference type="eggNOG" id="COG1595">
    <property type="taxonomic scope" value="Bacteria"/>
</dbReference>
<dbReference type="InterPro" id="IPR036388">
    <property type="entry name" value="WH-like_DNA-bd_sf"/>
</dbReference>
<evidence type="ECO:0000313" key="7">
    <source>
        <dbReference type="EMBL" id="GAL85345.1"/>
    </source>
</evidence>
<dbReference type="OrthoDB" id="1116697at2"/>
<dbReference type="InterPro" id="IPR013325">
    <property type="entry name" value="RNA_pol_sigma_r2"/>
</dbReference>
<keyword evidence="5" id="KW-0804">Transcription</keyword>
<dbReference type="Pfam" id="PF04542">
    <property type="entry name" value="Sigma70_r2"/>
    <property type="match status" value="1"/>
</dbReference>
<dbReference type="InterPro" id="IPR007627">
    <property type="entry name" value="RNA_pol_sigma70_r2"/>
</dbReference>
<keyword evidence="4" id="KW-0238">DNA-binding</keyword>
<dbReference type="EMBL" id="BBLT01000004">
    <property type="protein sequence ID" value="GAL85345.1"/>
    <property type="molecule type" value="Genomic_DNA"/>
</dbReference>
<dbReference type="GO" id="GO:0006352">
    <property type="term" value="P:DNA-templated transcription initiation"/>
    <property type="evidence" value="ECO:0007669"/>
    <property type="project" value="InterPro"/>
</dbReference>
<reference evidence="7 8" key="1">
    <citation type="submission" date="2014-09" db="EMBL/GenBank/DDBJ databases">
        <title>Sporocytophaga myxococcoides PG-01 genome sequencing.</title>
        <authorList>
            <person name="Liu L."/>
            <person name="Gao P.J."/>
            <person name="Chen G.J."/>
            <person name="Wang L.S."/>
        </authorList>
    </citation>
    <scope>NUCLEOTIDE SEQUENCE [LARGE SCALE GENOMIC DNA]</scope>
    <source>
        <strain evidence="7 8">PG-01</strain>
    </source>
</reference>
<gene>
    <name evidence="7" type="ORF">MYP_2574</name>
</gene>
<dbReference type="InterPro" id="IPR013324">
    <property type="entry name" value="RNA_pol_sigma_r3/r4-like"/>
</dbReference>
<keyword evidence="8" id="KW-1185">Reference proteome</keyword>
<sequence length="199" mass="23373">MAYSNTYILESIAGKDNSQMLSYLYKTYFPRIKKLIIENSGNYEDAEDIFQEAIVILYRQVKLNRFDSSYEVGAFIYSVARNLWINEAKRRKIKEKVYKEESTALNYSETDTLDLMITEERAQLLTSVLEQLGDRCKELLSYTIYHKMSMKEICEKMGFSTENGAKTRNYKCKQQLISLLKKNPLVKELMNHEQAESQF</sequence>
<dbReference type="GO" id="GO:0016987">
    <property type="term" value="F:sigma factor activity"/>
    <property type="evidence" value="ECO:0007669"/>
    <property type="project" value="UniProtKB-KW"/>
</dbReference>
<dbReference type="STRING" id="153721.MYP_2574"/>
<dbReference type="PANTHER" id="PTHR43133">
    <property type="entry name" value="RNA POLYMERASE ECF-TYPE SIGMA FACTO"/>
    <property type="match status" value="1"/>
</dbReference>
<dbReference type="InterPro" id="IPR014284">
    <property type="entry name" value="RNA_pol_sigma-70_dom"/>
</dbReference>
<dbReference type="RefSeq" id="WP_156140544.1">
    <property type="nucleotide sequence ID" value="NZ_BBLT01000004.1"/>
</dbReference>
<evidence type="ECO:0000256" key="2">
    <source>
        <dbReference type="ARBA" id="ARBA00023015"/>
    </source>
</evidence>
<evidence type="ECO:0000256" key="3">
    <source>
        <dbReference type="ARBA" id="ARBA00023082"/>
    </source>
</evidence>
<keyword evidence="3" id="KW-0731">Sigma factor</keyword>
<comment type="caution">
    <text evidence="7">The sequence shown here is derived from an EMBL/GenBank/DDBJ whole genome shotgun (WGS) entry which is preliminary data.</text>
</comment>
<protein>
    <submittedName>
        <fullName evidence="7">RNA polymerase specialized sigma subunit</fullName>
    </submittedName>
</protein>
<keyword evidence="2" id="KW-0805">Transcription regulation</keyword>
<organism evidence="7 8">
    <name type="scientific">Sporocytophaga myxococcoides</name>
    <dbReference type="NCBI Taxonomy" id="153721"/>
    <lineage>
        <taxon>Bacteria</taxon>
        <taxon>Pseudomonadati</taxon>
        <taxon>Bacteroidota</taxon>
        <taxon>Cytophagia</taxon>
        <taxon>Cytophagales</taxon>
        <taxon>Cytophagaceae</taxon>
        <taxon>Sporocytophaga</taxon>
    </lineage>
</organism>
<evidence type="ECO:0000259" key="6">
    <source>
        <dbReference type="Pfam" id="PF04542"/>
    </source>
</evidence>
<dbReference type="SUPFAM" id="SSF88946">
    <property type="entry name" value="Sigma2 domain of RNA polymerase sigma factors"/>
    <property type="match status" value="1"/>
</dbReference>
<dbReference type="PANTHER" id="PTHR43133:SF8">
    <property type="entry name" value="RNA POLYMERASE SIGMA FACTOR HI_1459-RELATED"/>
    <property type="match status" value="1"/>
</dbReference>
<dbReference type="SUPFAM" id="SSF88659">
    <property type="entry name" value="Sigma3 and sigma4 domains of RNA polymerase sigma factors"/>
    <property type="match status" value="1"/>
</dbReference>
<evidence type="ECO:0000313" key="8">
    <source>
        <dbReference type="Proteomes" id="UP000030185"/>
    </source>
</evidence>
<evidence type="ECO:0000256" key="1">
    <source>
        <dbReference type="ARBA" id="ARBA00010641"/>
    </source>
</evidence>
<dbReference type="Gene3D" id="1.10.10.10">
    <property type="entry name" value="Winged helix-like DNA-binding domain superfamily/Winged helix DNA-binding domain"/>
    <property type="match status" value="1"/>
</dbReference>
<dbReference type="GO" id="GO:0003677">
    <property type="term" value="F:DNA binding"/>
    <property type="evidence" value="ECO:0007669"/>
    <property type="project" value="UniProtKB-KW"/>
</dbReference>
<feature type="domain" description="RNA polymerase sigma-70 region 2" evidence="6">
    <location>
        <begin position="24"/>
        <end position="92"/>
    </location>
</feature>
<dbReference type="InterPro" id="IPR039425">
    <property type="entry name" value="RNA_pol_sigma-70-like"/>
</dbReference>
<dbReference type="Proteomes" id="UP000030185">
    <property type="component" value="Unassembled WGS sequence"/>
</dbReference>
<dbReference type="Gene3D" id="1.10.1740.10">
    <property type="match status" value="1"/>
</dbReference>
<evidence type="ECO:0000256" key="5">
    <source>
        <dbReference type="ARBA" id="ARBA00023163"/>
    </source>
</evidence>
<evidence type="ECO:0000256" key="4">
    <source>
        <dbReference type="ARBA" id="ARBA00023125"/>
    </source>
</evidence>
<comment type="similarity">
    <text evidence="1">Belongs to the sigma-70 factor family. ECF subfamily.</text>
</comment>
<dbReference type="AlphaFoldDB" id="A0A098LEK5"/>
<accession>A0A098LEK5</accession>
<proteinExistence type="inferred from homology"/>
<dbReference type="NCBIfam" id="TIGR02937">
    <property type="entry name" value="sigma70-ECF"/>
    <property type="match status" value="1"/>
</dbReference>